<name>A0AAD8PD88_BABGI</name>
<sequence>MTQLDVPSNLNVSFGAYVHFAYYIGKYLMQHCEDESCEEGKLVNWYLSRFKSLLAQTHTSESKLRMLYGTLINNVIRDDCVIVVSETPEGRILKRHPDFFVWAWRSQATSHESSIMSS</sequence>
<organism evidence="1 2">
    <name type="scientific">Babesia gibsoni</name>
    <dbReference type="NCBI Taxonomy" id="33632"/>
    <lineage>
        <taxon>Eukaryota</taxon>
        <taxon>Sar</taxon>
        <taxon>Alveolata</taxon>
        <taxon>Apicomplexa</taxon>
        <taxon>Aconoidasida</taxon>
        <taxon>Piroplasmida</taxon>
        <taxon>Babesiidae</taxon>
        <taxon>Babesia</taxon>
    </lineage>
</organism>
<protein>
    <recommendedName>
        <fullName evidence="3">Mcm6 C-terminal winged-helix domain-containing protein</fullName>
    </recommendedName>
</protein>
<comment type="caution">
    <text evidence="1">The sequence shown here is derived from an EMBL/GenBank/DDBJ whole genome shotgun (WGS) entry which is preliminary data.</text>
</comment>
<evidence type="ECO:0000313" key="2">
    <source>
        <dbReference type="Proteomes" id="UP001230268"/>
    </source>
</evidence>
<evidence type="ECO:0008006" key="3">
    <source>
        <dbReference type="Google" id="ProtNLM"/>
    </source>
</evidence>
<dbReference type="EMBL" id="JAVEPI010000005">
    <property type="protein sequence ID" value="KAK1441841.1"/>
    <property type="molecule type" value="Genomic_DNA"/>
</dbReference>
<accession>A0AAD8PD88</accession>
<dbReference type="AlphaFoldDB" id="A0AAD8PD88"/>
<evidence type="ECO:0000313" key="1">
    <source>
        <dbReference type="EMBL" id="KAK1441841.1"/>
    </source>
</evidence>
<proteinExistence type="predicted"/>
<reference evidence="1" key="1">
    <citation type="submission" date="2023-08" db="EMBL/GenBank/DDBJ databases">
        <title>Draft sequence of the Babesia gibsoni genome.</title>
        <authorList>
            <person name="Yamagishi J.Y."/>
            <person name="Xuan X.X."/>
        </authorList>
    </citation>
    <scope>NUCLEOTIDE SEQUENCE</scope>
    <source>
        <strain evidence="1">Azabu</strain>
    </source>
</reference>
<keyword evidence="2" id="KW-1185">Reference proteome</keyword>
<dbReference type="Proteomes" id="UP001230268">
    <property type="component" value="Unassembled WGS sequence"/>
</dbReference>
<gene>
    <name evidence="1" type="ORF">BgAZ_501730</name>
</gene>